<comment type="caution">
    <text evidence="1">The sequence shown here is derived from an EMBL/GenBank/DDBJ whole genome shotgun (WGS) entry which is preliminary data.</text>
</comment>
<reference evidence="1" key="1">
    <citation type="journal article" date="2023" name="G3 (Bethesda)">
        <title>A reference genome for the long-term kleptoplast-retaining sea slug Elysia crispata morphotype clarki.</title>
        <authorList>
            <person name="Eastman K.E."/>
            <person name="Pendleton A.L."/>
            <person name="Shaikh M.A."/>
            <person name="Suttiyut T."/>
            <person name="Ogas R."/>
            <person name="Tomko P."/>
            <person name="Gavelis G."/>
            <person name="Widhalm J.R."/>
            <person name="Wisecaver J.H."/>
        </authorList>
    </citation>
    <scope>NUCLEOTIDE SEQUENCE</scope>
    <source>
        <strain evidence="1">ECLA1</strain>
    </source>
</reference>
<gene>
    <name evidence="1" type="ORF">RRG08_067166</name>
</gene>
<dbReference type="EMBL" id="JAWDGP010004665">
    <property type="protein sequence ID" value="KAK3762659.1"/>
    <property type="molecule type" value="Genomic_DNA"/>
</dbReference>
<evidence type="ECO:0000313" key="1">
    <source>
        <dbReference type="EMBL" id="KAK3762659.1"/>
    </source>
</evidence>
<protein>
    <submittedName>
        <fullName evidence="1">Uncharacterized protein</fullName>
    </submittedName>
</protein>
<evidence type="ECO:0000313" key="2">
    <source>
        <dbReference type="Proteomes" id="UP001283361"/>
    </source>
</evidence>
<dbReference type="AlphaFoldDB" id="A0AAE1D9P0"/>
<sequence>MYGLLKRVWRILCGKIFVVYDGVGGRGKTGNLHQYSWCFVKLKIFRSFTRKKFSIRGPLVYRVSARSSSSEAGHTAPYKKLRDLSGLVRYTKRLALSTSKCSSCAEVWTAFSPPLVGHGREIGGISGVSWRERACFASTEKATVQSFHKELLTKTASPNVRSLLFSHTEVV</sequence>
<accession>A0AAE1D9P0</accession>
<name>A0AAE1D9P0_9GAST</name>
<dbReference type="Proteomes" id="UP001283361">
    <property type="component" value="Unassembled WGS sequence"/>
</dbReference>
<organism evidence="1 2">
    <name type="scientific">Elysia crispata</name>
    <name type="common">lettuce slug</name>
    <dbReference type="NCBI Taxonomy" id="231223"/>
    <lineage>
        <taxon>Eukaryota</taxon>
        <taxon>Metazoa</taxon>
        <taxon>Spiralia</taxon>
        <taxon>Lophotrochozoa</taxon>
        <taxon>Mollusca</taxon>
        <taxon>Gastropoda</taxon>
        <taxon>Heterobranchia</taxon>
        <taxon>Euthyneura</taxon>
        <taxon>Panpulmonata</taxon>
        <taxon>Sacoglossa</taxon>
        <taxon>Placobranchoidea</taxon>
        <taxon>Plakobranchidae</taxon>
        <taxon>Elysia</taxon>
    </lineage>
</organism>
<proteinExistence type="predicted"/>
<keyword evidence="2" id="KW-1185">Reference proteome</keyword>